<evidence type="ECO:0000313" key="1">
    <source>
        <dbReference type="EMBL" id="MBX44994.1"/>
    </source>
</evidence>
<name>A0A2P2NRE3_RHIMU</name>
<accession>A0A2P2NRE3</accession>
<dbReference type="EMBL" id="GGEC01064510">
    <property type="protein sequence ID" value="MBX44994.1"/>
    <property type="molecule type" value="Transcribed_RNA"/>
</dbReference>
<proteinExistence type="predicted"/>
<protein>
    <submittedName>
        <fullName evidence="1">Uncharacterized protein LOC103430225</fullName>
    </submittedName>
</protein>
<sequence>MYRSVRRAPCGIGANLARFEPNHMATNTRTTKLLLAFPQTQLVN</sequence>
<reference evidence="1" key="1">
    <citation type="submission" date="2018-02" db="EMBL/GenBank/DDBJ databases">
        <title>Rhizophora mucronata_Transcriptome.</title>
        <authorList>
            <person name="Meera S.P."/>
            <person name="Sreeshan A."/>
            <person name="Augustine A."/>
        </authorList>
    </citation>
    <scope>NUCLEOTIDE SEQUENCE</scope>
    <source>
        <tissue evidence="1">Leaf</tissue>
    </source>
</reference>
<organism evidence="1">
    <name type="scientific">Rhizophora mucronata</name>
    <name type="common">Asiatic mangrove</name>
    <dbReference type="NCBI Taxonomy" id="61149"/>
    <lineage>
        <taxon>Eukaryota</taxon>
        <taxon>Viridiplantae</taxon>
        <taxon>Streptophyta</taxon>
        <taxon>Embryophyta</taxon>
        <taxon>Tracheophyta</taxon>
        <taxon>Spermatophyta</taxon>
        <taxon>Magnoliopsida</taxon>
        <taxon>eudicotyledons</taxon>
        <taxon>Gunneridae</taxon>
        <taxon>Pentapetalae</taxon>
        <taxon>rosids</taxon>
        <taxon>fabids</taxon>
        <taxon>Malpighiales</taxon>
        <taxon>Rhizophoraceae</taxon>
        <taxon>Rhizophora</taxon>
    </lineage>
</organism>
<dbReference type="AlphaFoldDB" id="A0A2P2NRE3"/>